<dbReference type="EMBL" id="LUEZ02000095">
    <property type="protein sequence ID" value="RDB14939.1"/>
    <property type="molecule type" value="Genomic_DNA"/>
</dbReference>
<feature type="region of interest" description="Disordered" evidence="1">
    <location>
        <begin position="159"/>
        <end position="205"/>
    </location>
</feature>
<name>A0A369IYX2_HYPMA</name>
<reference evidence="2" key="1">
    <citation type="submission" date="2018-04" db="EMBL/GenBank/DDBJ databases">
        <title>Whole genome sequencing of Hypsizygus marmoreus.</title>
        <authorList>
            <person name="Choi I.-G."/>
            <person name="Min B."/>
            <person name="Kim J.-G."/>
            <person name="Kim S."/>
            <person name="Oh Y.-L."/>
            <person name="Kong W.-S."/>
            <person name="Park H."/>
            <person name="Jeong J."/>
            <person name="Song E.-S."/>
        </authorList>
    </citation>
    <scope>NUCLEOTIDE SEQUENCE [LARGE SCALE GENOMIC DNA]</scope>
    <source>
        <strain evidence="2">51987-8</strain>
    </source>
</reference>
<accession>A0A369IYX2</accession>
<evidence type="ECO:0000313" key="3">
    <source>
        <dbReference type="Proteomes" id="UP000076154"/>
    </source>
</evidence>
<dbReference type="AlphaFoldDB" id="A0A369IYX2"/>
<comment type="caution">
    <text evidence="2">The sequence shown here is derived from an EMBL/GenBank/DDBJ whole genome shotgun (WGS) entry which is preliminary data.</text>
</comment>
<sequence length="205" mass="23136">MRSELYLGRKGNDTFSTYLEKCLSLNIQKMIVPDGGADMQHTSKMAKLNHEVESILPGEYTACAWIPDRFFSAFSFESRRESTTRFSVWKICPGYARNPQADDNLPSGTTPFRPGLSLIGNAHYDNHASHIPQTGPLREKSAGFGASRAWGIDCRRRTKKKLTSHEPTRPGHPAVWKGPVLTKKQVIQPKLKDQNQAIKRKEKEI</sequence>
<dbReference type="InParanoid" id="A0A369IYX2"/>
<dbReference type="Proteomes" id="UP000076154">
    <property type="component" value="Unassembled WGS sequence"/>
</dbReference>
<proteinExistence type="predicted"/>
<organism evidence="2 3">
    <name type="scientific">Hypsizygus marmoreus</name>
    <name type="common">White beech mushroom</name>
    <name type="synonym">Agaricus marmoreus</name>
    <dbReference type="NCBI Taxonomy" id="39966"/>
    <lineage>
        <taxon>Eukaryota</taxon>
        <taxon>Fungi</taxon>
        <taxon>Dikarya</taxon>
        <taxon>Basidiomycota</taxon>
        <taxon>Agaricomycotina</taxon>
        <taxon>Agaricomycetes</taxon>
        <taxon>Agaricomycetidae</taxon>
        <taxon>Agaricales</taxon>
        <taxon>Tricholomatineae</taxon>
        <taxon>Lyophyllaceae</taxon>
        <taxon>Hypsizygus</taxon>
    </lineage>
</organism>
<evidence type="ECO:0000313" key="2">
    <source>
        <dbReference type="EMBL" id="RDB14939.1"/>
    </source>
</evidence>
<gene>
    <name evidence="2" type="ORF">Hypma_016196</name>
</gene>
<evidence type="ECO:0000256" key="1">
    <source>
        <dbReference type="SAM" id="MobiDB-lite"/>
    </source>
</evidence>
<keyword evidence="3" id="KW-1185">Reference proteome</keyword>
<protein>
    <submittedName>
        <fullName evidence="2">Uncharacterized protein</fullName>
    </submittedName>
</protein>